<dbReference type="OrthoDB" id="15082at2759"/>
<evidence type="ECO:0000256" key="1">
    <source>
        <dbReference type="ARBA" id="ARBA00022490"/>
    </source>
</evidence>
<protein>
    <recommendedName>
        <fullName evidence="7">Eukaryotic translation initiation factor 3 subunit L</fullName>
    </recommendedName>
</protein>
<sequence length="295" mass="34580">MGLAQAPTSCAGWCTHIRPSCRLSGHQRSAAASYTLLLPPVSPRTIVQSDPGCRQTGACHFSWKEEGIYESGWNKLMEKNYAKREWPEAKIIALLINDDQLFLILYRELYYRHVYSRHVYSRLQPNIDDRFHLYENSCELFNYLLNSIPLELPGQWLWDIVDEFIYQFQSFCVWRAKVKAKSDEELLMLADGTQAPFARVIVCYIATYYYIGLCYIMLRRYPDAIRAFVSIMNFILRMRQYHAQSYQYDQINKTADRMYALFVICNALSPSWLDGNIVNIMKDRYGEQFAKIPQS</sequence>
<dbReference type="STRING" id="135208.A0A4Y9ZX58"/>
<accession>A0A4Y9ZX58</accession>
<evidence type="ECO:0000256" key="2">
    <source>
        <dbReference type="ARBA" id="ARBA00022540"/>
    </source>
</evidence>
<evidence type="ECO:0000256" key="3">
    <source>
        <dbReference type="ARBA" id="ARBA00022917"/>
    </source>
</evidence>
<dbReference type="AlphaFoldDB" id="A0A4Y9ZX58"/>
<keyword evidence="6" id="KW-1185">Reference proteome</keyword>
<keyword evidence="2" id="KW-0396">Initiation factor</keyword>
<dbReference type="InterPro" id="IPR019382">
    <property type="entry name" value="eIF3l"/>
</dbReference>
<keyword evidence="4" id="KW-1133">Transmembrane helix</keyword>
<keyword evidence="3" id="KW-0648">Protein biosynthesis</keyword>
<dbReference type="Pfam" id="PF10255">
    <property type="entry name" value="Paf67"/>
    <property type="match status" value="2"/>
</dbReference>
<evidence type="ECO:0000313" key="6">
    <source>
        <dbReference type="Proteomes" id="UP000298061"/>
    </source>
</evidence>
<dbReference type="GO" id="GO:0005852">
    <property type="term" value="C:eukaryotic translation initiation factor 3 complex"/>
    <property type="evidence" value="ECO:0007669"/>
    <property type="project" value="InterPro"/>
</dbReference>
<reference evidence="5 6" key="1">
    <citation type="submission" date="2019-02" db="EMBL/GenBank/DDBJ databases">
        <title>Genome sequencing of the rare red list fungi Hericium alpestre (H. flagellum).</title>
        <authorList>
            <person name="Buettner E."/>
            <person name="Kellner H."/>
        </authorList>
    </citation>
    <scope>NUCLEOTIDE SEQUENCE [LARGE SCALE GENOMIC DNA]</scope>
    <source>
        <strain evidence="5 6">DSM 108284</strain>
    </source>
</reference>
<dbReference type="EMBL" id="SFCI01000648">
    <property type="protein sequence ID" value="TFY78603.1"/>
    <property type="molecule type" value="Genomic_DNA"/>
</dbReference>
<dbReference type="GO" id="GO:0003743">
    <property type="term" value="F:translation initiation factor activity"/>
    <property type="evidence" value="ECO:0007669"/>
    <property type="project" value="UniProtKB-KW"/>
</dbReference>
<keyword evidence="4" id="KW-0812">Transmembrane</keyword>
<dbReference type="PANTHER" id="PTHR13242:SF0">
    <property type="entry name" value="EUKARYOTIC TRANSLATION INITIATION FACTOR 3 SUBUNIT L"/>
    <property type="match status" value="1"/>
</dbReference>
<evidence type="ECO:0000256" key="4">
    <source>
        <dbReference type="SAM" id="Phobius"/>
    </source>
</evidence>
<feature type="transmembrane region" description="Helical" evidence="4">
    <location>
        <begin position="197"/>
        <end position="218"/>
    </location>
</feature>
<evidence type="ECO:0008006" key="7">
    <source>
        <dbReference type="Google" id="ProtNLM"/>
    </source>
</evidence>
<evidence type="ECO:0000313" key="5">
    <source>
        <dbReference type="EMBL" id="TFY78603.1"/>
    </source>
</evidence>
<name>A0A4Y9ZX58_9AGAM</name>
<gene>
    <name evidence="5" type="ORF">EWM64_g5405</name>
</gene>
<proteinExistence type="predicted"/>
<dbReference type="Proteomes" id="UP000298061">
    <property type="component" value="Unassembled WGS sequence"/>
</dbReference>
<keyword evidence="4" id="KW-0472">Membrane</keyword>
<organism evidence="5 6">
    <name type="scientific">Hericium alpestre</name>
    <dbReference type="NCBI Taxonomy" id="135208"/>
    <lineage>
        <taxon>Eukaryota</taxon>
        <taxon>Fungi</taxon>
        <taxon>Dikarya</taxon>
        <taxon>Basidiomycota</taxon>
        <taxon>Agaricomycotina</taxon>
        <taxon>Agaricomycetes</taxon>
        <taxon>Russulales</taxon>
        <taxon>Hericiaceae</taxon>
        <taxon>Hericium</taxon>
    </lineage>
</organism>
<comment type="caution">
    <text evidence="5">The sequence shown here is derived from an EMBL/GenBank/DDBJ whole genome shotgun (WGS) entry which is preliminary data.</text>
</comment>
<dbReference type="PANTHER" id="PTHR13242">
    <property type="entry name" value="EUKARYOTIC TRANSLATION INITIATION FACTOR 3"/>
    <property type="match status" value="1"/>
</dbReference>
<keyword evidence="1" id="KW-0963">Cytoplasm</keyword>